<dbReference type="InterPro" id="IPR022755">
    <property type="entry name" value="Znf_C2H2_jaz"/>
</dbReference>
<dbReference type="Pfam" id="PF00226">
    <property type="entry name" value="DnaJ"/>
    <property type="match status" value="1"/>
</dbReference>
<keyword evidence="1" id="KW-0479">Metal-binding</keyword>
<proteinExistence type="evidence at transcript level"/>
<keyword evidence="2" id="KW-0863">Zinc-finger</keyword>
<gene>
    <name evidence="7" type="primary">Dnajc21</name>
</gene>
<dbReference type="InterPro" id="IPR003604">
    <property type="entry name" value="Matrin/U1-like-C_Znf_C2H2"/>
</dbReference>
<evidence type="ECO:0000256" key="2">
    <source>
        <dbReference type="ARBA" id="ARBA00022771"/>
    </source>
</evidence>
<dbReference type="GO" id="GO:0005737">
    <property type="term" value="C:cytoplasm"/>
    <property type="evidence" value="ECO:0007669"/>
    <property type="project" value="TreeGrafter"/>
</dbReference>
<protein>
    <recommendedName>
        <fullName evidence="4">DnaJ homolog subfamily C member 21</fullName>
    </recommendedName>
</protein>
<evidence type="ECO:0000259" key="6">
    <source>
        <dbReference type="PROSITE" id="PS50076"/>
    </source>
</evidence>
<organism evidence="7">
    <name type="scientific">Phallusia mammillata</name>
    <dbReference type="NCBI Taxonomy" id="59560"/>
    <lineage>
        <taxon>Eukaryota</taxon>
        <taxon>Metazoa</taxon>
        <taxon>Chordata</taxon>
        <taxon>Tunicata</taxon>
        <taxon>Ascidiacea</taxon>
        <taxon>Phlebobranchia</taxon>
        <taxon>Ascidiidae</taxon>
        <taxon>Phallusia</taxon>
    </lineage>
</organism>
<dbReference type="PROSITE" id="PS00636">
    <property type="entry name" value="DNAJ_1"/>
    <property type="match status" value="1"/>
</dbReference>
<dbReference type="InterPro" id="IPR054076">
    <property type="entry name" value="ZUO1-like_ZHD"/>
</dbReference>
<accession>A0A6F9DBS2</accession>
<evidence type="ECO:0000256" key="5">
    <source>
        <dbReference type="SAM" id="MobiDB-lite"/>
    </source>
</evidence>
<dbReference type="PROSITE" id="PS00028">
    <property type="entry name" value="ZINC_FINGER_C2H2_1"/>
    <property type="match status" value="2"/>
</dbReference>
<dbReference type="GO" id="GO:0008270">
    <property type="term" value="F:zinc ion binding"/>
    <property type="evidence" value="ECO:0007669"/>
    <property type="project" value="UniProtKB-KW"/>
</dbReference>
<dbReference type="SUPFAM" id="SSF46565">
    <property type="entry name" value="Chaperone J-domain"/>
    <property type="match status" value="1"/>
</dbReference>
<dbReference type="SMART" id="SM00271">
    <property type="entry name" value="DnaJ"/>
    <property type="match status" value="1"/>
</dbReference>
<dbReference type="Gene3D" id="1.10.287.110">
    <property type="entry name" value="DnaJ domain"/>
    <property type="match status" value="1"/>
</dbReference>
<feature type="compositionally biased region" description="Acidic residues" evidence="5">
    <location>
        <begin position="414"/>
        <end position="423"/>
    </location>
</feature>
<evidence type="ECO:0000256" key="4">
    <source>
        <dbReference type="ARBA" id="ARBA00074367"/>
    </source>
</evidence>
<feature type="region of interest" description="Disordered" evidence="5">
    <location>
        <begin position="469"/>
        <end position="528"/>
    </location>
</feature>
<name>A0A6F9DBS2_9ASCI</name>
<dbReference type="Gene3D" id="3.30.160.60">
    <property type="entry name" value="Classic Zinc Finger"/>
    <property type="match status" value="1"/>
</dbReference>
<dbReference type="SMART" id="SM00451">
    <property type="entry name" value="ZnF_U1"/>
    <property type="match status" value="2"/>
</dbReference>
<dbReference type="Pfam" id="PF12171">
    <property type="entry name" value="zf-C2H2_jaz"/>
    <property type="match status" value="1"/>
</dbReference>
<dbReference type="InterPro" id="IPR051964">
    <property type="entry name" value="Chaperone_stress_response"/>
</dbReference>
<dbReference type="InterPro" id="IPR013087">
    <property type="entry name" value="Znf_C2H2_type"/>
</dbReference>
<dbReference type="SMART" id="SM00355">
    <property type="entry name" value="ZnF_C2H2"/>
    <property type="match status" value="2"/>
</dbReference>
<keyword evidence="3" id="KW-0862">Zinc</keyword>
<dbReference type="SUPFAM" id="SSF57667">
    <property type="entry name" value="beta-beta-alpha zinc fingers"/>
    <property type="match status" value="1"/>
</dbReference>
<dbReference type="PANTHER" id="PTHR44029:SF1">
    <property type="entry name" value="DNAJ HOMOLOG SUBFAMILY C MEMBER 21"/>
    <property type="match status" value="1"/>
</dbReference>
<dbReference type="PANTHER" id="PTHR44029">
    <property type="entry name" value="DNAJ HOMOLOG SUBFAMILY C MEMBER 21"/>
    <property type="match status" value="1"/>
</dbReference>
<dbReference type="InterPro" id="IPR036869">
    <property type="entry name" value="J_dom_sf"/>
</dbReference>
<dbReference type="InterPro" id="IPR001623">
    <property type="entry name" value="DnaJ_domain"/>
</dbReference>
<feature type="domain" description="J" evidence="6">
    <location>
        <begin position="57"/>
        <end position="123"/>
    </location>
</feature>
<evidence type="ECO:0000256" key="3">
    <source>
        <dbReference type="ARBA" id="ARBA00022833"/>
    </source>
</evidence>
<dbReference type="Pfam" id="PF21884">
    <property type="entry name" value="ZUO1-like_ZHD"/>
    <property type="match status" value="1"/>
</dbReference>
<dbReference type="InterPro" id="IPR018253">
    <property type="entry name" value="DnaJ_domain_CS"/>
</dbReference>
<feature type="region of interest" description="Disordered" evidence="5">
    <location>
        <begin position="397"/>
        <end position="437"/>
    </location>
</feature>
<feature type="region of interest" description="Disordered" evidence="5">
    <location>
        <begin position="337"/>
        <end position="359"/>
    </location>
</feature>
<dbReference type="FunFam" id="1.10.287.110:FF:000046">
    <property type="entry name" value="dnaJ homolog subfamily C member 21"/>
    <property type="match status" value="1"/>
</dbReference>
<dbReference type="AlphaFoldDB" id="A0A6F9DBS2"/>
<dbReference type="EMBL" id="LR784594">
    <property type="protein sequence ID" value="CAB3238882.1"/>
    <property type="molecule type" value="mRNA"/>
</dbReference>
<sequence length="574" mass="66990">MIATYTVHRQLTSRIRTLIVTQWNTNCCVTGQLLYVLLGKVMFTTVGENDVTVIMKCHYSVLGVSLTASEDEIKKAYRKRALKWHPDKNIDNSEEATEQFRLIQAAYDVLSDPQEKAWYDKHRTQILHKSEFEGFKDSTSDILEFFTPSAYRGFGSDDNGFFSVYRDLFKRIAEEDKRFCDDHSEEDFEELPSFGDLDSDYESVVHLFYGVWQSYCTKLTYVWVEKYDVHEAPDRRIARLIEKENKKERDKEKKNRNEIIRDLVRFVRKRDPRVQSYREKLAEVAAEQAEKAAQKRAEVLRSRIEETALYAEKNMQQNLEHANRVSELENAMKEEFGFSSDEERSHSEKENSSAEESDHNDELYCVACNKNFKTTQAVKNHEKSKKHKEKFTRLQAEMKEEQENNPEQDSTGLAEEDLEEEIDIPIQPKKLTKKQKKQRKLHNELFGEEMDDAPQATIPQDCGQIKEFEDNETSISLNTEENEISTENDIKEQNVKETLPVSSTRRKKKTKSSKTRNSQISNQSQADAATHAQNNFCVTCNREYPSRNKLFQHLKSTGHVMIVQDKSGSKRRQK</sequence>
<evidence type="ECO:0000256" key="1">
    <source>
        <dbReference type="ARBA" id="ARBA00022723"/>
    </source>
</evidence>
<reference evidence="7" key="1">
    <citation type="submission" date="2020-04" db="EMBL/GenBank/DDBJ databases">
        <authorList>
            <person name="Neveu A P."/>
        </authorList>
    </citation>
    <scope>NUCLEOTIDE SEQUENCE</scope>
    <source>
        <tissue evidence="7">Whole embryo</tissue>
    </source>
</reference>
<dbReference type="GO" id="GO:0003676">
    <property type="term" value="F:nucleic acid binding"/>
    <property type="evidence" value="ECO:0007669"/>
    <property type="project" value="InterPro"/>
</dbReference>
<dbReference type="PRINTS" id="PR00625">
    <property type="entry name" value="JDOMAIN"/>
</dbReference>
<feature type="compositionally biased region" description="Polar residues" evidence="5">
    <location>
        <begin position="517"/>
        <end position="528"/>
    </location>
</feature>
<feature type="compositionally biased region" description="Basic residues" evidence="5">
    <location>
        <begin position="504"/>
        <end position="514"/>
    </location>
</feature>
<dbReference type="CDD" id="cd06257">
    <property type="entry name" value="DnaJ"/>
    <property type="match status" value="1"/>
</dbReference>
<dbReference type="PROSITE" id="PS50076">
    <property type="entry name" value="DNAJ_2"/>
    <property type="match status" value="1"/>
</dbReference>
<dbReference type="InterPro" id="IPR036236">
    <property type="entry name" value="Znf_C2H2_sf"/>
</dbReference>
<evidence type="ECO:0000313" key="7">
    <source>
        <dbReference type="EMBL" id="CAB3238882.1"/>
    </source>
</evidence>